<name>A0ACA9M191_9GLOM</name>
<proteinExistence type="predicted"/>
<reference evidence="1" key="1">
    <citation type="submission" date="2021-06" db="EMBL/GenBank/DDBJ databases">
        <authorList>
            <person name="Kallberg Y."/>
            <person name="Tangrot J."/>
            <person name="Rosling A."/>
        </authorList>
    </citation>
    <scope>NUCLEOTIDE SEQUENCE</scope>
    <source>
        <strain evidence="1">28 12/20/2015</strain>
    </source>
</reference>
<protein>
    <submittedName>
        <fullName evidence="1">1228_t:CDS:1</fullName>
    </submittedName>
</protein>
<sequence>MEDNIDPQIVKNNSNLVIMNNSDNSVIETLQQEVIKAEPNN</sequence>
<dbReference type="EMBL" id="CAJVPW010005840">
    <property type="protein sequence ID" value="CAG8561176.1"/>
    <property type="molecule type" value="Genomic_DNA"/>
</dbReference>
<keyword evidence="2" id="KW-1185">Reference proteome</keyword>
<dbReference type="Proteomes" id="UP000789366">
    <property type="component" value="Unassembled WGS sequence"/>
</dbReference>
<accession>A0ACA9M191</accession>
<evidence type="ECO:0000313" key="2">
    <source>
        <dbReference type="Proteomes" id="UP000789366"/>
    </source>
</evidence>
<comment type="caution">
    <text evidence="1">The sequence shown here is derived from an EMBL/GenBank/DDBJ whole genome shotgun (WGS) entry which is preliminary data.</text>
</comment>
<evidence type="ECO:0000313" key="1">
    <source>
        <dbReference type="EMBL" id="CAG8561176.1"/>
    </source>
</evidence>
<gene>
    <name evidence="1" type="ORF">SPELUC_LOCUS5611</name>
</gene>
<feature type="non-terminal residue" evidence="1">
    <location>
        <position position="41"/>
    </location>
</feature>
<organism evidence="1 2">
    <name type="scientific">Cetraspora pellucida</name>
    <dbReference type="NCBI Taxonomy" id="1433469"/>
    <lineage>
        <taxon>Eukaryota</taxon>
        <taxon>Fungi</taxon>
        <taxon>Fungi incertae sedis</taxon>
        <taxon>Mucoromycota</taxon>
        <taxon>Glomeromycotina</taxon>
        <taxon>Glomeromycetes</taxon>
        <taxon>Diversisporales</taxon>
        <taxon>Gigasporaceae</taxon>
        <taxon>Cetraspora</taxon>
    </lineage>
</organism>